<feature type="region of interest" description="Disordered" evidence="1">
    <location>
        <begin position="220"/>
        <end position="244"/>
    </location>
</feature>
<evidence type="ECO:0000256" key="1">
    <source>
        <dbReference type="SAM" id="MobiDB-lite"/>
    </source>
</evidence>
<evidence type="ECO:0000313" key="3">
    <source>
        <dbReference type="EMBL" id="MFD0691540.1"/>
    </source>
</evidence>
<keyword evidence="4" id="KW-1185">Reference proteome</keyword>
<feature type="transmembrane region" description="Helical" evidence="2">
    <location>
        <begin position="186"/>
        <end position="204"/>
    </location>
</feature>
<organism evidence="3 4">
    <name type="scientific">Actinomadura fibrosa</name>
    <dbReference type="NCBI Taxonomy" id="111802"/>
    <lineage>
        <taxon>Bacteria</taxon>
        <taxon>Bacillati</taxon>
        <taxon>Actinomycetota</taxon>
        <taxon>Actinomycetes</taxon>
        <taxon>Streptosporangiales</taxon>
        <taxon>Thermomonosporaceae</taxon>
        <taxon>Actinomadura</taxon>
    </lineage>
</organism>
<feature type="compositionally biased region" description="Low complexity" evidence="1">
    <location>
        <begin position="230"/>
        <end position="244"/>
    </location>
</feature>
<feature type="transmembrane region" description="Helical" evidence="2">
    <location>
        <begin position="48"/>
        <end position="65"/>
    </location>
</feature>
<feature type="compositionally biased region" description="Basic and acidic residues" evidence="1">
    <location>
        <begin position="220"/>
        <end position="229"/>
    </location>
</feature>
<dbReference type="EMBL" id="JBHTGP010000031">
    <property type="protein sequence ID" value="MFD0691540.1"/>
    <property type="molecule type" value="Genomic_DNA"/>
</dbReference>
<dbReference type="RefSeq" id="WP_131762307.1">
    <property type="nucleotide sequence ID" value="NZ_CAACUY010000222.1"/>
</dbReference>
<feature type="transmembrane region" description="Helical" evidence="2">
    <location>
        <begin position="160"/>
        <end position="180"/>
    </location>
</feature>
<protein>
    <submittedName>
        <fullName evidence="3">VC0807 family protein</fullName>
    </submittedName>
</protein>
<dbReference type="NCBIfam" id="NF041646">
    <property type="entry name" value="VC0807_fam"/>
    <property type="match status" value="1"/>
</dbReference>
<keyword evidence="2" id="KW-1133">Transmembrane helix</keyword>
<comment type="caution">
    <text evidence="3">The sequence shown here is derived from an EMBL/GenBank/DDBJ whole genome shotgun (WGS) entry which is preliminary data.</text>
</comment>
<reference evidence="4" key="1">
    <citation type="journal article" date="2019" name="Int. J. Syst. Evol. Microbiol.">
        <title>The Global Catalogue of Microorganisms (GCM) 10K type strain sequencing project: providing services to taxonomists for standard genome sequencing and annotation.</title>
        <authorList>
            <consortium name="The Broad Institute Genomics Platform"/>
            <consortium name="The Broad Institute Genome Sequencing Center for Infectious Disease"/>
            <person name="Wu L."/>
            <person name="Ma J."/>
        </authorList>
    </citation>
    <scope>NUCLEOTIDE SEQUENCE [LARGE SCALE GENOMIC DNA]</scope>
    <source>
        <strain evidence="4">JCM 9371</strain>
    </source>
</reference>
<evidence type="ECO:0000256" key="2">
    <source>
        <dbReference type="SAM" id="Phobius"/>
    </source>
</evidence>
<keyword evidence="2" id="KW-0472">Membrane</keyword>
<dbReference type="Proteomes" id="UP001597063">
    <property type="component" value="Unassembled WGS sequence"/>
</dbReference>
<accession>A0ABW2Y0I6</accession>
<gene>
    <name evidence="3" type="ORF">ACFQZM_44110</name>
</gene>
<keyword evidence="2" id="KW-0812">Transmembrane</keyword>
<evidence type="ECO:0000313" key="4">
    <source>
        <dbReference type="Proteomes" id="UP001597063"/>
    </source>
</evidence>
<feature type="transmembrane region" description="Helical" evidence="2">
    <location>
        <begin position="71"/>
        <end position="89"/>
    </location>
</feature>
<sequence>MTTEAHGTAPQGNHLVKALRPLLVDVAVPLGIYYLAHEGLGLDLMTSLVLGSVIPAVRTVAAAALRRSVNGLAGLMLAVNLAGIALSFVTGDPRLMIAKDSGVSSVIGLTVLLSALGPRPLMTAGLEPFITRGDAARTAAWARLRAGSARFRTLERRFSVLWGGTLLAECAVRTVGAYTVPVETMAWLGAVILVAALAAAALAGNGVAAEPMKRLVDEEVRAGETRTEEPCAPATAAAPPVLAA</sequence>
<name>A0ABW2Y0I6_9ACTN</name>
<proteinExistence type="predicted"/>